<dbReference type="AlphaFoldDB" id="A0A1A9GR57"/>
<dbReference type="InterPro" id="IPR056003">
    <property type="entry name" value="CT398_CC_hairpin"/>
</dbReference>
<dbReference type="EMBL" id="CP015079">
    <property type="protein sequence ID" value="ANH40103.1"/>
    <property type="molecule type" value="Genomic_DNA"/>
</dbReference>
<dbReference type="Pfam" id="PF24481">
    <property type="entry name" value="CT398_CC"/>
    <property type="match status" value="1"/>
</dbReference>
<dbReference type="InterPro" id="IPR052376">
    <property type="entry name" value="Oxidative_Scav/Glycosyltrans"/>
</dbReference>
<dbReference type="PANTHER" id="PTHR39082">
    <property type="entry name" value="PHOSPHOLIPASE C-BETA-2-RELATED"/>
    <property type="match status" value="1"/>
</dbReference>
<keyword evidence="5" id="KW-1185">Reference proteome</keyword>
<dbReference type="PATRIC" id="fig|1300347.3.peg.3708"/>
<evidence type="ECO:0000313" key="4">
    <source>
        <dbReference type="EMBL" id="ANH40103.1"/>
    </source>
</evidence>
<gene>
    <name evidence="4" type="ORF">I601_3698</name>
</gene>
<reference evidence="4 5" key="1">
    <citation type="submission" date="2016-03" db="EMBL/GenBank/DDBJ databases">
        <title>Complete genome sequence of a soil Actinobacterium, Nocardioides dokdonensis FR1436.</title>
        <authorList>
            <person name="Kwon S.-K."/>
            <person name="Kim K."/>
            <person name="Kim J.F."/>
        </authorList>
    </citation>
    <scope>NUCLEOTIDE SEQUENCE [LARGE SCALE GENOMIC DNA]</scope>
    <source>
        <strain evidence="4 5">FR1436</strain>
    </source>
</reference>
<dbReference type="InterPro" id="IPR003743">
    <property type="entry name" value="Zf-RING_7"/>
</dbReference>
<dbReference type="PANTHER" id="PTHR39082:SF1">
    <property type="entry name" value="SCAVENGER RECEPTOR CLASS A MEMBER 3"/>
    <property type="match status" value="1"/>
</dbReference>
<proteinExistence type="predicted"/>
<organism evidence="4 5">
    <name type="scientific">Nocardioides dokdonensis FR1436</name>
    <dbReference type="NCBI Taxonomy" id="1300347"/>
    <lineage>
        <taxon>Bacteria</taxon>
        <taxon>Bacillati</taxon>
        <taxon>Actinomycetota</taxon>
        <taxon>Actinomycetes</taxon>
        <taxon>Propionibacteriales</taxon>
        <taxon>Nocardioidaceae</taxon>
        <taxon>Nocardioides</taxon>
    </lineage>
</organism>
<evidence type="ECO:0000256" key="1">
    <source>
        <dbReference type="SAM" id="Coils"/>
    </source>
</evidence>
<evidence type="ECO:0000259" key="2">
    <source>
        <dbReference type="Pfam" id="PF02591"/>
    </source>
</evidence>
<keyword evidence="1" id="KW-0175">Coiled coil</keyword>
<dbReference type="Proteomes" id="UP000077868">
    <property type="component" value="Chromosome"/>
</dbReference>
<dbReference type="KEGG" id="ndk:I601_3698"/>
<dbReference type="STRING" id="1300347.I601_3698"/>
<protein>
    <submittedName>
        <fullName evidence="4">Putative zinc ribbon domain protein</fullName>
    </submittedName>
</protein>
<sequence length="265" mass="29728">MDLPNRRRRAAPRCQERPLKADATAQVTLLDVQELDSRADQLRHQRRSLPEIAQIEELQATRTDLEDQARDARIVADDLSAEQKKVDADVEQVKARRARDRHRMDTGQVGNPKDLERLGHELESLERRITSLEDDELEVMERLEEVQSTLDSLAKIIEQTDAELGELLAARDEKVAKIDVELAEVEAQREPAIEGLPEDLLALYEKLRAAKGGVGAAKLHQRRCTGCQLGIDNAELAVIRVAPADLVVRCEECSRILVRTAESGL</sequence>
<dbReference type="Pfam" id="PF02591">
    <property type="entry name" value="Zn_ribbon_9"/>
    <property type="match status" value="1"/>
</dbReference>
<feature type="domain" description="CT398-like coiled coil hairpin" evidence="3">
    <location>
        <begin position="32"/>
        <end position="212"/>
    </location>
</feature>
<evidence type="ECO:0000259" key="3">
    <source>
        <dbReference type="Pfam" id="PF24481"/>
    </source>
</evidence>
<dbReference type="Gene3D" id="1.10.287.1490">
    <property type="match status" value="1"/>
</dbReference>
<dbReference type="RefSeq" id="WP_237089467.1">
    <property type="nucleotide sequence ID" value="NZ_CP015079.1"/>
</dbReference>
<feature type="domain" description="C4-type zinc ribbon" evidence="2">
    <location>
        <begin position="223"/>
        <end position="257"/>
    </location>
</feature>
<accession>A0A1A9GR57</accession>
<name>A0A1A9GR57_9ACTN</name>
<feature type="coiled-coil region" evidence="1">
    <location>
        <begin position="55"/>
        <end position="163"/>
    </location>
</feature>
<evidence type="ECO:0000313" key="5">
    <source>
        <dbReference type="Proteomes" id="UP000077868"/>
    </source>
</evidence>